<gene>
    <name evidence="1" type="ORF">PM02_06835</name>
</gene>
<dbReference type="Proteomes" id="UP000027337">
    <property type="component" value="Unassembled WGS sequence"/>
</dbReference>
<dbReference type="AlphaFoldDB" id="A0A061SVG9"/>
<accession>A0A061SVG9</accession>
<sequence length="168" mass="18443">MLARAVVVDLAGLLMGPDQRLAGGCVARFLRAAAEIIIAQPKCLKPDRDPIRMDCRALMRGTGQRQLFRGQPGLISRTRGDQRQGLDHLGRAARQDHRLWIAPCVNDLASAVANHRMPRMHAFEEGTAPNFCKGGRIGHDFVLFVGENLPIRLSSVACLALICLLSRI</sequence>
<proteinExistence type="predicted"/>
<organism evidence="1 2">
    <name type="scientific">Sulfitobacter mediterraneus</name>
    <dbReference type="NCBI Taxonomy" id="83219"/>
    <lineage>
        <taxon>Bacteria</taxon>
        <taxon>Pseudomonadati</taxon>
        <taxon>Pseudomonadota</taxon>
        <taxon>Alphaproteobacteria</taxon>
        <taxon>Rhodobacterales</taxon>
        <taxon>Roseobacteraceae</taxon>
        <taxon>Sulfitobacter</taxon>
    </lineage>
</organism>
<evidence type="ECO:0000313" key="1">
    <source>
        <dbReference type="EMBL" id="KAJ03768.1"/>
    </source>
</evidence>
<protein>
    <submittedName>
        <fullName evidence="1">Uncharacterized protein</fullName>
    </submittedName>
</protein>
<reference evidence="1 2" key="1">
    <citation type="journal article" date="2014" name="Genome Announc.">
        <title>Draft Genome Sequences of Two Isolates of the Roseobacter Group, Sulfitobacter sp. Strains 3SOLIMAR09 and 1FIGIMAR09, from Harbors of Mallorca Island (Mediterranean Sea).</title>
        <authorList>
            <person name="Mas-Llado M."/>
            <person name="Pina-Villalonga J.M."/>
            <person name="Brunet-Galmes I."/>
            <person name="Nogales B."/>
            <person name="Bosch R."/>
        </authorList>
    </citation>
    <scope>NUCLEOTIDE SEQUENCE [LARGE SCALE GENOMIC DNA]</scope>
    <source>
        <strain evidence="1 2">1FIGIMAR09</strain>
    </source>
</reference>
<dbReference type="STRING" id="83219.PM02_06835"/>
<comment type="caution">
    <text evidence="1">The sequence shown here is derived from an EMBL/GenBank/DDBJ whole genome shotgun (WGS) entry which is preliminary data.</text>
</comment>
<keyword evidence="2" id="KW-1185">Reference proteome</keyword>
<name>A0A061SVG9_9RHOB</name>
<dbReference type="EMBL" id="JEMU01000005">
    <property type="protein sequence ID" value="KAJ03768.1"/>
    <property type="molecule type" value="Genomic_DNA"/>
</dbReference>
<evidence type="ECO:0000313" key="2">
    <source>
        <dbReference type="Proteomes" id="UP000027337"/>
    </source>
</evidence>